<dbReference type="Pfam" id="PF14559">
    <property type="entry name" value="TPR_19"/>
    <property type="match status" value="1"/>
</dbReference>
<organism evidence="2 3">
    <name type="scientific">Chloracidobacterium validum</name>
    <dbReference type="NCBI Taxonomy" id="2821543"/>
    <lineage>
        <taxon>Bacteria</taxon>
        <taxon>Pseudomonadati</taxon>
        <taxon>Acidobacteriota</taxon>
        <taxon>Terriglobia</taxon>
        <taxon>Terriglobales</taxon>
        <taxon>Acidobacteriaceae</taxon>
        <taxon>Chloracidobacterium</taxon>
    </lineage>
</organism>
<dbReference type="Gene3D" id="1.25.40.10">
    <property type="entry name" value="Tetratricopeptide repeat domain"/>
    <property type="match status" value="1"/>
</dbReference>
<protein>
    <recommendedName>
        <fullName evidence="4">Tetratricopeptide repeat protein</fullName>
    </recommendedName>
</protein>
<keyword evidence="3" id="KW-1185">Reference proteome</keyword>
<dbReference type="Gene3D" id="1.10.390.10">
    <property type="entry name" value="Neutral Protease Domain 2"/>
    <property type="match status" value="1"/>
</dbReference>
<gene>
    <name evidence="2" type="ORF">J8C06_03005</name>
</gene>
<dbReference type="InterPro" id="IPR027268">
    <property type="entry name" value="Peptidase_M4/M1_CTD_sf"/>
</dbReference>
<feature type="region of interest" description="Disordered" evidence="1">
    <location>
        <begin position="222"/>
        <end position="244"/>
    </location>
</feature>
<name>A0ABX8BAH9_9BACT</name>
<reference evidence="2 3" key="1">
    <citation type="submission" date="2021-03" db="EMBL/GenBank/DDBJ databases">
        <title>Genomic and phenotypic characterization of Chloracidobacterium isolates provides evidence for multiple species.</title>
        <authorList>
            <person name="Saini M.K."/>
            <person name="Costas A.M.G."/>
            <person name="Tank M."/>
            <person name="Bryant D.A."/>
        </authorList>
    </citation>
    <scope>NUCLEOTIDE SEQUENCE [LARGE SCALE GENOMIC DNA]</scope>
    <source>
        <strain evidence="2 3">BV2-C</strain>
    </source>
</reference>
<evidence type="ECO:0000256" key="1">
    <source>
        <dbReference type="SAM" id="MobiDB-lite"/>
    </source>
</evidence>
<proteinExistence type="predicted"/>
<dbReference type="SUPFAM" id="SSF48452">
    <property type="entry name" value="TPR-like"/>
    <property type="match status" value="1"/>
</dbReference>
<dbReference type="EMBL" id="CP072648">
    <property type="protein sequence ID" value="QUW03422.1"/>
    <property type="molecule type" value="Genomic_DNA"/>
</dbReference>
<evidence type="ECO:0000313" key="3">
    <source>
        <dbReference type="Proteomes" id="UP000676506"/>
    </source>
</evidence>
<evidence type="ECO:0000313" key="2">
    <source>
        <dbReference type="EMBL" id="QUW03422.1"/>
    </source>
</evidence>
<accession>A0ABX8BAH9</accession>
<dbReference type="Proteomes" id="UP000676506">
    <property type="component" value="Chromosome 1"/>
</dbReference>
<dbReference type="InterPro" id="IPR011990">
    <property type="entry name" value="TPR-like_helical_dom_sf"/>
</dbReference>
<sequence length="832" mass="91495">MKRLQGFTWHWLGGLFWLWLATGVAQAQEFADFGIIRSTVNVTLRPADYSADVTATLELTNIAKQAEARTLTLRLTKAAQVTSFTVNDRPMPTDEKKQPGGDTAIATYVAELSPPLGPGKNVTAKLVYTLTYRESTNYAALTPGDSLLLPEAGWTPFIHLPQSSHGPDTAPYVLTVTKPTDGEVWSSGTRQEAGGSISFTSSLAGEPWLLVQPLAPPVTRRFTPASGEPTVVNVHGTRGLPEESSRQAQRLAEEVARILGFYQSLWGAVPVREFQVLTTPRRVVADRRSPELRGRDFDTDRAIRYSAPGVVVLEAATLRRPTLDAETVEWLTANVAQTWLGGQTRLRGRGWGVLADALPAYLTAQYLQQQYGAAAERDFWLRRSFAHGRLAGIRVSQQGFERGIDPILTLQHPALPDYYASLPTKGALVFRLLERLVGRDTLLAAVKSIVLDASGVATYDMLRSRLVGDPPDERRANFFKQWFEELSEPDFVIGVPVKREDGPGWSCALRNLGTGDARLPVVAVTDKGEKLTTTVDLPSKGYATATFETSATIVSVELDPEKVYPQVRFGYDRNSKQFDNDARPEQRYAFGLVLDAEATLTRRLKTNETEAQRQAEAESLLRAAIAREPGFALARAYLARILAFQGKGEAAMAEITAIRQANPPSRYPLAVALLVEGELAMTRQAYDQARMAYKAAFDMEAGPTLDEQARRGLLSSEVAAGQSRPPEEDIRAFLATMDKAIRAGTSKALETCFIRPDTAKFVLGIVVSKPDAWTTQATRMERLDAQRVLLDVNVTVVSATKEEQSGTGLITLRRVGNGWMVDRLDQFVLSKR</sequence>
<dbReference type="RefSeq" id="WP_211429313.1">
    <property type="nucleotide sequence ID" value="NZ_CP072648.1"/>
</dbReference>
<evidence type="ECO:0008006" key="4">
    <source>
        <dbReference type="Google" id="ProtNLM"/>
    </source>
</evidence>